<organism evidence="2">
    <name type="scientific">uncultured Leptolyngbya sp</name>
    <dbReference type="NCBI Taxonomy" id="332963"/>
    <lineage>
        <taxon>Bacteria</taxon>
        <taxon>Bacillati</taxon>
        <taxon>Cyanobacteriota</taxon>
        <taxon>Cyanophyceae</taxon>
        <taxon>Leptolyngbyales</taxon>
        <taxon>Leptolyngbyaceae</taxon>
        <taxon>Leptolyngbya group</taxon>
        <taxon>Leptolyngbya</taxon>
        <taxon>environmental samples</taxon>
    </lineage>
</organism>
<evidence type="ECO:0000313" key="2">
    <source>
        <dbReference type="EMBL" id="CAA9401605.1"/>
    </source>
</evidence>
<evidence type="ECO:0000256" key="1">
    <source>
        <dbReference type="SAM" id="MobiDB-lite"/>
    </source>
</evidence>
<feature type="region of interest" description="Disordered" evidence="1">
    <location>
        <begin position="65"/>
        <end position="105"/>
    </location>
</feature>
<protein>
    <recommendedName>
        <fullName evidence="3">Phasin family protein</fullName>
    </recommendedName>
</protein>
<feature type="compositionally biased region" description="Basic and acidic residues" evidence="1">
    <location>
        <begin position="77"/>
        <end position="86"/>
    </location>
</feature>
<accession>A0A6J4P5J3</accession>
<dbReference type="EMBL" id="CADCTY010002049">
    <property type="protein sequence ID" value="CAA9401605.1"/>
    <property type="molecule type" value="Genomic_DNA"/>
</dbReference>
<reference evidence="2" key="1">
    <citation type="submission" date="2020-02" db="EMBL/GenBank/DDBJ databases">
        <authorList>
            <person name="Meier V. D."/>
        </authorList>
    </citation>
    <scope>NUCLEOTIDE SEQUENCE</scope>
    <source>
        <strain evidence="2">AVDCRST_MAG94</strain>
    </source>
</reference>
<proteinExistence type="predicted"/>
<gene>
    <name evidence="2" type="ORF">AVDCRST_MAG94-5945</name>
</gene>
<dbReference type="NCBIfam" id="NF047773">
    <property type="entry name" value="phas_rel_Lepto"/>
    <property type="match status" value="1"/>
</dbReference>
<sequence length="122" mass="13718">MGLGDLVQKAVYLGIGVASYAGEKATAKLGELRSQFQILADEMVERGEMTSEEARRFVDDMVNKAQQQAVEAPETPRPTEPRRIEIVTDDDEPAKADPSDVGQMRQQVMDLQEELKRLRRDQ</sequence>
<evidence type="ECO:0008006" key="3">
    <source>
        <dbReference type="Google" id="ProtNLM"/>
    </source>
</evidence>
<name>A0A6J4P5J3_9CYAN</name>
<dbReference type="AlphaFoldDB" id="A0A6J4P5J3"/>